<feature type="region of interest" description="Disordered" evidence="1">
    <location>
        <begin position="215"/>
        <end position="244"/>
    </location>
</feature>
<dbReference type="RefSeq" id="XP_024588906.1">
    <property type="nucleotide sequence ID" value="XM_024733138.1"/>
</dbReference>
<proteinExistence type="predicted"/>
<feature type="compositionally biased region" description="Basic and acidic residues" evidence="1">
    <location>
        <begin position="21"/>
        <end position="30"/>
    </location>
</feature>
<reference evidence="3" key="1">
    <citation type="submission" date="2025-08" db="UniProtKB">
        <authorList>
            <consortium name="RefSeq"/>
        </authorList>
    </citation>
    <scope>IDENTIFICATION</scope>
    <source>
        <tissue evidence="3">Meat</tissue>
    </source>
</reference>
<keyword evidence="2" id="KW-1185">Reference proteome</keyword>
<gene>
    <name evidence="3" type="primary">LOC112391702</name>
</gene>
<sequence>MKKGQCGRISVELKLTVPAARNRDSPDRQQEGVSSGGWQAARGQVAGWRPEGSERGAPSAARRPGRSRGLQRSRAEPEPRPSLDTVRPPPGSPGARTGRSPSGGGAGSATRRRERTGRDQRRGAAAAAAVTGVGSRGLPAPAAQASSGRAGRERTPFTLSGRGHSRERRGLSSQPFRRGEELPPNFLVPRRWNRAEPLRSDLQRTERALHSRQIQFGGEGDSPKGEETTPGWERLLPSSPGSPAECGDCATFPRWDRLLLPLPLPPLLLRGPSSPPQLGRLSQVQEEPLRMRLFICL</sequence>
<evidence type="ECO:0000313" key="2">
    <source>
        <dbReference type="Proteomes" id="UP000252040"/>
    </source>
</evidence>
<dbReference type="Proteomes" id="UP000252040">
    <property type="component" value="Unplaced"/>
</dbReference>
<dbReference type="AlphaFoldDB" id="A0A341ADZ3"/>
<organism evidence="2 3">
    <name type="scientific">Neophocaena asiaeorientalis asiaeorientalis</name>
    <name type="common">Yangtze finless porpoise</name>
    <name type="synonym">Neophocaena phocaenoides subsp. asiaeorientalis</name>
    <dbReference type="NCBI Taxonomy" id="1706337"/>
    <lineage>
        <taxon>Eukaryota</taxon>
        <taxon>Metazoa</taxon>
        <taxon>Chordata</taxon>
        <taxon>Craniata</taxon>
        <taxon>Vertebrata</taxon>
        <taxon>Euteleostomi</taxon>
        <taxon>Mammalia</taxon>
        <taxon>Eutheria</taxon>
        <taxon>Laurasiatheria</taxon>
        <taxon>Artiodactyla</taxon>
        <taxon>Whippomorpha</taxon>
        <taxon>Cetacea</taxon>
        <taxon>Odontoceti</taxon>
        <taxon>Phocoenidae</taxon>
        <taxon>Neophocaena</taxon>
    </lineage>
</organism>
<feature type="region of interest" description="Disordered" evidence="1">
    <location>
        <begin position="1"/>
        <end position="183"/>
    </location>
</feature>
<dbReference type="GeneID" id="112391702"/>
<dbReference type="KEGG" id="nasi:112391702"/>
<evidence type="ECO:0000313" key="3">
    <source>
        <dbReference type="RefSeq" id="XP_024588906.1"/>
    </source>
</evidence>
<evidence type="ECO:0000256" key="1">
    <source>
        <dbReference type="SAM" id="MobiDB-lite"/>
    </source>
</evidence>
<name>A0A341ADZ3_NEOAA</name>
<accession>A0A341ADZ3</accession>
<protein>
    <submittedName>
        <fullName evidence="3">Uncharacterized protein LOC112391702</fullName>
    </submittedName>
</protein>
<dbReference type="InParanoid" id="A0A341ADZ3"/>
<feature type="compositionally biased region" description="Low complexity" evidence="1">
    <location>
        <begin position="123"/>
        <end position="137"/>
    </location>
</feature>